<feature type="region of interest" description="Disordered" evidence="2">
    <location>
        <begin position="81"/>
        <end position="113"/>
    </location>
</feature>
<name>A0A2P5W753_GOSBA</name>
<evidence type="ECO:0000313" key="4">
    <source>
        <dbReference type="Proteomes" id="UP000239757"/>
    </source>
</evidence>
<evidence type="ECO:0000256" key="1">
    <source>
        <dbReference type="SAM" id="Coils"/>
    </source>
</evidence>
<protein>
    <submittedName>
        <fullName evidence="3">Uncharacterized protein</fullName>
    </submittedName>
</protein>
<sequence length="196" mass="22222">MLSKFISVSETHFQNTKTTLEDQQASIQGLETQIGQLSKLISERPQGSLPSNIEPNPREHLNAISTQNKDGLIAPEPEIQQNNAMNKGQEKVNNNDPKQHTRPGTLACLKPWPNRGRDMTVRYGRVEAGHDFPKTRARRSRSLPRRDVGDQVLPRYVLQPKFGTRSLNFSKLCRRSYFRYYTHGPSQQVTASTGLP</sequence>
<accession>A0A2P5W753</accession>
<feature type="coiled-coil region" evidence="1">
    <location>
        <begin position="13"/>
        <end position="40"/>
    </location>
</feature>
<keyword evidence="1" id="KW-0175">Coiled coil</keyword>
<feature type="compositionally biased region" description="Polar residues" evidence="2">
    <location>
        <begin position="81"/>
        <end position="96"/>
    </location>
</feature>
<evidence type="ECO:0000313" key="3">
    <source>
        <dbReference type="EMBL" id="PPR86940.1"/>
    </source>
</evidence>
<dbReference type="AlphaFoldDB" id="A0A2P5W753"/>
<gene>
    <name evidence="3" type="ORF">GOBAR_AA33751</name>
</gene>
<dbReference type="Proteomes" id="UP000239757">
    <property type="component" value="Unassembled WGS sequence"/>
</dbReference>
<dbReference type="OrthoDB" id="1305902at2759"/>
<evidence type="ECO:0000256" key="2">
    <source>
        <dbReference type="SAM" id="MobiDB-lite"/>
    </source>
</evidence>
<proteinExistence type="predicted"/>
<organism evidence="3 4">
    <name type="scientific">Gossypium barbadense</name>
    <name type="common">Sea Island cotton</name>
    <name type="synonym">Hibiscus barbadensis</name>
    <dbReference type="NCBI Taxonomy" id="3634"/>
    <lineage>
        <taxon>Eukaryota</taxon>
        <taxon>Viridiplantae</taxon>
        <taxon>Streptophyta</taxon>
        <taxon>Embryophyta</taxon>
        <taxon>Tracheophyta</taxon>
        <taxon>Spermatophyta</taxon>
        <taxon>Magnoliopsida</taxon>
        <taxon>eudicotyledons</taxon>
        <taxon>Gunneridae</taxon>
        <taxon>Pentapetalae</taxon>
        <taxon>rosids</taxon>
        <taxon>malvids</taxon>
        <taxon>Malvales</taxon>
        <taxon>Malvaceae</taxon>
        <taxon>Malvoideae</taxon>
        <taxon>Gossypium</taxon>
    </lineage>
</organism>
<reference evidence="3 4" key="1">
    <citation type="submission" date="2015-01" db="EMBL/GenBank/DDBJ databases">
        <title>Genome of allotetraploid Gossypium barbadense reveals genomic plasticity and fiber elongation in cotton evolution.</title>
        <authorList>
            <person name="Chen X."/>
            <person name="Liu X."/>
            <person name="Zhao B."/>
            <person name="Zheng H."/>
            <person name="Hu Y."/>
            <person name="Lu G."/>
            <person name="Yang C."/>
            <person name="Chen J."/>
            <person name="Shan C."/>
            <person name="Zhang L."/>
            <person name="Zhou Y."/>
            <person name="Wang L."/>
            <person name="Guo W."/>
            <person name="Bai Y."/>
            <person name="Ruan J."/>
            <person name="Shangguan X."/>
            <person name="Mao Y."/>
            <person name="Jiang J."/>
            <person name="Zhu Y."/>
            <person name="Lei J."/>
            <person name="Kang H."/>
            <person name="Chen S."/>
            <person name="He X."/>
            <person name="Wang R."/>
            <person name="Wang Y."/>
            <person name="Chen J."/>
            <person name="Wang L."/>
            <person name="Yu S."/>
            <person name="Wang B."/>
            <person name="Wei J."/>
            <person name="Song S."/>
            <person name="Lu X."/>
            <person name="Gao Z."/>
            <person name="Gu W."/>
            <person name="Deng X."/>
            <person name="Ma D."/>
            <person name="Wang S."/>
            <person name="Liang W."/>
            <person name="Fang L."/>
            <person name="Cai C."/>
            <person name="Zhu X."/>
            <person name="Zhou B."/>
            <person name="Zhang Y."/>
            <person name="Chen Z."/>
            <person name="Xu S."/>
            <person name="Zhu R."/>
            <person name="Wang S."/>
            <person name="Zhang T."/>
            <person name="Zhao G."/>
        </authorList>
    </citation>
    <scope>NUCLEOTIDE SEQUENCE [LARGE SCALE GENOMIC DNA]</scope>
    <source>
        <strain evidence="4">cv. Xinhai21</strain>
        <tissue evidence="3">Leaf</tissue>
    </source>
</reference>
<dbReference type="EMBL" id="KZ668788">
    <property type="protein sequence ID" value="PPR86940.1"/>
    <property type="molecule type" value="Genomic_DNA"/>
</dbReference>